<proteinExistence type="predicted"/>
<sequence>MNGIVRLKHIADYQKVSYYSVILDKDEEPIETADSIFEHFVKQQTIDNPEKLNHILSWLAEIGNKYGAQDRYFRNEQNEGEAMGLPPYAMGRPPVFTEDGETAPNNLRLYCHRMNQNVVVLFNGSIKTEAQAQECPNVKTHFLLANQLTNIIDQAFQEKDIKWIDEDTDIDYDNDMILYY</sequence>
<organism evidence="1 2">
    <name type="scientific">Maribacter vaceletii</name>
    <dbReference type="NCBI Taxonomy" id="1206816"/>
    <lineage>
        <taxon>Bacteria</taxon>
        <taxon>Pseudomonadati</taxon>
        <taxon>Bacteroidota</taxon>
        <taxon>Flavobacteriia</taxon>
        <taxon>Flavobacteriales</taxon>
        <taxon>Flavobacteriaceae</taxon>
        <taxon>Maribacter</taxon>
    </lineage>
</organism>
<dbReference type="RefSeq" id="WP_121064411.1">
    <property type="nucleotide sequence ID" value="NZ_RBIQ01000007.1"/>
</dbReference>
<accession>A0A495EDG9</accession>
<reference evidence="1 2" key="1">
    <citation type="submission" date="2018-10" db="EMBL/GenBank/DDBJ databases">
        <title>Genomic Encyclopedia of Archaeal and Bacterial Type Strains, Phase II (KMG-II): from individual species to whole genera.</title>
        <authorList>
            <person name="Goeker M."/>
        </authorList>
    </citation>
    <scope>NUCLEOTIDE SEQUENCE [LARGE SCALE GENOMIC DNA]</scope>
    <source>
        <strain evidence="1 2">DSM 25230</strain>
    </source>
</reference>
<gene>
    <name evidence="1" type="ORF">CLV91_0927</name>
</gene>
<protein>
    <submittedName>
        <fullName evidence="1">Uncharacterized protein</fullName>
    </submittedName>
</protein>
<dbReference type="EMBL" id="RBIQ01000007">
    <property type="protein sequence ID" value="RKR14846.1"/>
    <property type="molecule type" value="Genomic_DNA"/>
</dbReference>
<dbReference type="OrthoDB" id="662471at2"/>
<evidence type="ECO:0000313" key="1">
    <source>
        <dbReference type="EMBL" id="RKR14846.1"/>
    </source>
</evidence>
<dbReference type="AlphaFoldDB" id="A0A495EDG9"/>
<dbReference type="Proteomes" id="UP000269412">
    <property type="component" value="Unassembled WGS sequence"/>
</dbReference>
<comment type="caution">
    <text evidence="1">The sequence shown here is derived from an EMBL/GenBank/DDBJ whole genome shotgun (WGS) entry which is preliminary data.</text>
</comment>
<keyword evidence="2" id="KW-1185">Reference proteome</keyword>
<evidence type="ECO:0000313" key="2">
    <source>
        <dbReference type="Proteomes" id="UP000269412"/>
    </source>
</evidence>
<name>A0A495EDG9_9FLAO</name>